<comment type="catalytic activity">
    <reaction evidence="24">
        <text>a 5'-end (5'-triphosphoguanosine)-adenylyl-adenylyl-cytidylyl-adenosine in mRNA + S-adenosyl-L-methionine = a 5'-end (5'-triphosphoguanosine)-(2'-O-methyladenylyl)-adenylyl-cytidylyl-adenosine in mRNA + S-adenosyl-L-homocysteine + H(+)</text>
        <dbReference type="Rhea" id="RHEA:65380"/>
        <dbReference type="Rhea" id="RHEA-COMP:16797"/>
        <dbReference type="Rhea" id="RHEA-COMP:16801"/>
        <dbReference type="ChEBI" id="CHEBI:15378"/>
        <dbReference type="ChEBI" id="CHEBI:57856"/>
        <dbReference type="ChEBI" id="CHEBI:59789"/>
        <dbReference type="ChEBI" id="CHEBI:156482"/>
        <dbReference type="ChEBI" id="CHEBI:156484"/>
    </reaction>
</comment>
<dbReference type="GO" id="GO:0016787">
    <property type="term" value="F:hydrolase activity"/>
    <property type="evidence" value="ECO:0007669"/>
    <property type="project" value="UniProtKB-KW"/>
</dbReference>
<evidence type="ECO:0000256" key="2">
    <source>
        <dbReference type="ARBA" id="ARBA00004328"/>
    </source>
</evidence>
<evidence type="ECO:0000256" key="4">
    <source>
        <dbReference type="ARBA" id="ARBA00012582"/>
    </source>
</evidence>
<dbReference type="NCBIfam" id="TIGR04198">
    <property type="entry name" value="paramyx_RNAcap"/>
    <property type="match status" value="1"/>
</dbReference>
<evidence type="ECO:0000256" key="26">
    <source>
        <dbReference type="ARBA" id="ARBA00048548"/>
    </source>
</evidence>
<evidence type="ECO:0000256" key="16">
    <source>
        <dbReference type="ARBA" id="ARBA00023042"/>
    </source>
</evidence>
<keyword evidence="14" id="KW-0946">Virion</keyword>
<protein>
    <recommendedName>
        <fullName evidence="23">Replicase</fullName>
        <ecNumber evidence="21">2.1.1.375</ecNumber>
        <ecNumber evidence="3">2.7.7.48</ecNumber>
        <ecNumber evidence="4">2.7.7.88</ecNumber>
    </recommendedName>
    <alternativeName>
        <fullName evidence="22">Transcriptase</fullName>
    </alternativeName>
</protein>
<comment type="catalytic activity">
    <reaction evidence="19">
        <text>a 5'-end triphospho-adenylyl-adenylyl-cytidylyl-adenosine in mRNA + GDP + H(+) = a 5'-end (5'-triphosphoguanosine)-adenylyl-adenylyl-cytidylyl-adenosine in mRNA + diphosphate</text>
        <dbReference type="Rhea" id="RHEA:65436"/>
        <dbReference type="Rhea" id="RHEA-COMP:16797"/>
        <dbReference type="Rhea" id="RHEA-COMP:16799"/>
        <dbReference type="ChEBI" id="CHEBI:15378"/>
        <dbReference type="ChEBI" id="CHEBI:33019"/>
        <dbReference type="ChEBI" id="CHEBI:58189"/>
        <dbReference type="ChEBI" id="CHEBI:156484"/>
        <dbReference type="ChEBI" id="CHEBI:156503"/>
        <dbReference type="EC" id="2.7.7.88"/>
    </reaction>
</comment>
<dbReference type="RefSeq" id="YP_010085100.1">
    <property type="nucleotide sequence ID" value="NC_055209.1"/>
</dbReference>
<dbReference type="EC" id="2.7.7.48" evidence="3"/>
<evidence type="ECO:0000256" key="14">
    <source>
        <dbReference type="ARBA" id="ARBA00022844"/>
    </source>
</evidence>
<keyword evidence="10" id="KW-0548">Nucleotidyltransferase</keyword>
<evidence type="ECO:0000256" key="13">
    <source>
        <dbReference type="ARBA" id="ARBA00022840"/>
    </source>
</evidence>
<evidence type="ECO:0000256" key="23">
    <source>
        <dbReference type="ARBA" id="ARBA00031012"/>
    </source>
</evidence>
<dbReference type="Pfam" id="PF00946">
    <property type="entry name" value="Mononeg_RNA_pol"/>
    <property type="match status" value="1"/>
</dbReference>
<name>A0A1W6AWK5_9RHAB</name>
<dbReference type="InterPro" id="IPR014023">
    <property type="entry name" value="Mononeg_RNA_pol_cat"/>
</dbReference>
<feature type="domain" description="RdRp catalytic" evidence="27">
    <location>
        <begin position="587"/>
        <end position="773"/>
    </location>
</feature>
<evidence type="ECO:0000256" key="22">
    <source>
        <dbReference type="ARBA" id="ARBA00030436"/>
    </source>
</evidence>
<sequence length="1874" mass="212823">MESLLNTSYTETNLSDNIQHDHAEGEAVETGGSYHLKSALRTHDDYKKNHGCRQDLAVLLEYKSGHPVSNPCKLLPLLWSFIVTGAASMFDSNVHNELTEHYKDEDMLAEMLHLTEEELPLVMNQQDASLINDEVTRIIDESWRVETFLGRLNFLRWFLTHLVINHNRGENGIEDGLCYKEGMGVYTYYLGTSLSITTSKMWANIDINGDKSIIHMSHIVNVLDKLTERYNSIIYNRMCRSTSMSSIYPSDSTLQSVISLGDSLLLAEGNEAYRGLASFEALCVGEIINKGDKGVWDVNKFLRTMKQEVGQLGAQFDHWCTSLCRILEGLNVQQISCLHGLYRIWGHPVVDLEKGLEKLRSVALVEKFIPRSFSINTSNMFKETFFMNYYKKHKFYPPYTWIGPPGSHYLQQNLLLEKEIDRHNIRYHIEDWQSVQCEKTFEIPATYSLASCIKDRAISPTRSELERMVQSSRSVMNQDARRGVLKWLNSSMIPVRDFLQNINDNSLNFDDCIIGLYPKERELKLEARYFALMSFKMRLYFTITEHLANDHLLEYFPMVTMSDSMLELQKKLDALSRKQTSSKRGVVHYVVNIDFRKWNQQMREEMTVDLFHDTDRLFGFTNLVGRTHEIFKRSYIYLSSGEYVPTLNSRGKLKTEAPYSWTNDPSGKEGLRQKYWTIMTACDLMVVARKFNMKIDLVGGGDNQVLIVEVSSDRLDHDGTMSQEGKAECQEKMNSFMQSLSEYMEAKGLPLKMEETWISPDLLMFFKMMYFRHVTLISPLKQASRVFPLSNDQVMTIGNMASTISSAVTVLSSKDMQVGPAIMLGRLTVGDLSVMVCNNHPLSLDKRMWSEKVPICRGGVRRIINVPPHRRVPKKIFLSLTLHHKVLGGSAIISPLGMLMRGFPDPLCEHLTWMSMIIRSRPEYRIFACMSLNNKSPWSHLLEDPVSVNHDAPIHGLAVLRREAENALASARKYTNKDFLELAHTCNKQMMEGLADALCSGDNIDIRVLHDIMGANLGGYFNSIASKVNKASTVLRMNKTSKVIETITGQEKVCMSYYASYGMIDHDLTPSACPTVTARRYRALSWGKNIMGITTPHPAAFLEYVSGPHDCDHNYVQTKTLSSGEVDPQVRGPFMVYQGSYTKEKFKPTEMAAAYGEEDLLSRAIHLMKLINWRYPPDSSMAKIIRGLLGSLTDADPSLFYGMMEWISGDAEHRYQDMATKHGGVPNIAYSILSYVRANTSTFRKHSRGGKNETIHFQAVLIYTSMMSLFKHYGGIGHWHEKCSKCITRTTADPDFQFKKRVSFPMLPGNMFAYVPSEMIKFHYHDLRRIRAQEMADDRIVSLTTMSAREKATAACSLLSAVIAASQSKDRSNDTVSSITMWSSIIHVKDLVPMVCLRLSVDHLMKRKEWVWPKPHIPQKVAMLLEPFIMSPSGRDWITAMGLDTSEMGLGQIGIIRDIISNVVDGRVIPKVMPNRVSPLWTNDVICAKIFENNHIVGCEECLNKGSTLARTEICNDMRIEYLFKICSVTLPVFKGDLTQMDIPISVAPHYDWESSPVQVYSVIADGTEYVPFPKDGPITRSIPLGASGVSSIMDILHETRGTILVSTDAVSLMIWRRMYGRRTVKIYNDSNKSLDSVCEMNSMSEEMSDKYMDDEHTNEVADVIYCNTYPNPSGWCIVTSRDEVNALYERAKGVTPVSVMVSSLRNPTRVICAVKIDQGDDGGWGNFQSLYRSLEARCQPHVSQVKKPSVKTKLISQLVSLFQACDGSFQGCLDHLIIHVRTMVHKREIYSRKGRDAMYMLIILELVRHNGGVSKAFNLGRIKYVNRPRMIKASLLSNNNRKAASDVRDAREVFKRANISTVLCNDNDVRIIL</sequence>
<keyword evidence="11" id="KW-0547">Nucleotide-binding</keyword>
<organism evidence="28 29">
    <name type="scientific">Citrus chlorotic spot virus</name>
    <dbReference type="NCBI Taxonomy" id="1980624"/>
    <lineage>
        <taxon>Viruses</taxon>
        <taxon>Riboviria</taxon>
        <taxon>Orthornavirae</taxon>
        <taxon>Negarnaviricota</taxon>
        <taxon>Haploviricotina</taxon>
        <taxon>Monjiviricetes</taxon>
        <taxon>Mononegavirales</taxon>
        <taxon>Rhabdoviridae</taxon>
        <taxon>Betarhabdovirinae</taxon>
        <taxon>Dichorhavirus</taxon>
        <taxon>Dichorhavirus citri</taxon>
    </lineage>
</organism>
<evidence type="ECO:0000256" key="12">
    <source>
        <dbReference type="ARBA" id="ARBA00022801"/>
    </source>
</evidence>
<dbReference type="EMBL" id="KY700686">
    <property type="protein sequence ID" value="ARJ35804.1"/>
    <property type="molecule type" value="Viral_cRNA"/>
</dbReference>
<evidence type="ECO:0000256" key="5">
    <source>
        <dbReference type="ARBA" id="ARBA00022484"/>
    </source>
</evidence>
<dbReference type="GO" id="GO:0044423">
    <property type="term" value="C:virion component"/>
    <property type="evidence" value="ECO:0007669"/>
    <property type="project" value="UniProtKB-KW"/>
</dbReference>
<keyword evidence="8" id="KW-0808">Transferase</keyword>
<dbReference type="Proteomes" id="UP000297086">
    <property type="component" value="Genome"/>
</dbReference>
<keyword evidence="18" id="KW-0511">Multifunctional enzyme</keyword>
<comment type="catalytic activity">
    <reaction evidence="25">
        <text>a 5'-end (5'-triphosphoguanosine)-adenylyl-adenylyl-cytidylyl-adenosine in mRNA + 2 S-adenosyl-L-methionine = a 5'-end (N(7)-methyl 5'-triphosphoguanosine)-(2'-O-methyladenylyl)-adenylyl-cytidylyl-adenosine in mRNA + 2 S-adenosyl-L-homocysteine + H(+)</text>
        <dbReference type="Rhea" id="RHEA:65376"/>
        <dbReference type="Rhea" id="RHEA-COMP:16797"/>
        <dbReference type="Rhea" id="RHEA-COMP:16798"/>
        <dbReference type="ChEBI" id="CHEBI:15378"/>
        <dbReference type="ChEBI" id="CHEBI:57856"/>
        <dbReference type="ChEBI" id="CHEBI:59789"/>
        <dbReference type="ChEBI" id="CHEBI:156483"/>
        <dbReference type="ChEBI" id="CHEBI:156484"/>
        <dbReference type="EC" id="2.1.1.375"/>
    </reaction>
</comment>
<dbReference type="EC" id="2.1.1.375" evidence="21"/>
<dbReference type="GO" id="GO:0030430">
    <property type="term" value="C:host cell cytoplasm"/>
    <property type="evidence" value="ECO:0007669"/>
    <property type="project" value="UniProtKB-SubCell"/>
</dbReference>
<keyword evidence="15" id="KW-0693">Viral RNA replication</keyword>
<evidence type="ECO:0000259" key="27">
    <source>
        <dbReference type="PROSITE" id="PS50526"/>
    </source>
</evidence>
<keyword evidence="7" id="KW-0507">mRNA processing</keyword>
<keyword evidence="6" id="KW-0489">Methyltransferase</keyword>
<comment type="subcellular location">
    <subcellularLocation>
        <location evidence="1">Host cytoplasm</location>
    </subcellularLocation>
    <subcellularLocation>
        <location evidence="2">Virion</location>
    </subcellularLocation>
</comment>
<evidence type="ECO:0000256" key="20">
    <source>
        <dbReference type="ARBA" id="ARBA00024499"/>
    </source>
</evidence>
<keyword evidence="17" id="KW-1035">Host cytoplasm</keyword>
<dbReference type="InterPro" id="IPR026890">
    <property type="entry name" value="Mononeg_mRNAcap"/>
</dbReference>
<keyword evidence="9" id="KW-0949">S-adenosyl-L-methionine</keyword>
<evidence type="ECO:0000256" key="3">
    <source>
        <dbReference type="ARBA" id="ARBA00012494"/>
    </source>
</evidence>
<dbReference type="GO" id="GO:0004482">
    <property type="term" value="F:mRNA 5'-cap (guanine-N7-)-methyltransferase activity"/>
    <property type="evidence" value="ECO:0007669"/>
    <property type="project" value="InterPro"/>
</dbReference>
<evidence type="ECO:0000256" key="10">
    <source>
        <dbReference type="ARBA" id="ARBA00022695"/>
    </source>
</evidence>
<dbReference type="KEGG" id="vg:65246837"/>
<dbReference type="GeneID" id="65246837"/>
<evidence type="ECO:0000256" key="11">
    <source>
        <dbReference type="ARBA" id="ARBA00022741"/>
    </source>
</evidence>
<dbReference type="EC" id="2.7.7.88" evidence="4"/>
<evidence type="ECO:0000256" key="24">
    <source>
        <dbReference type="ARBA" id="ARBA00047332"/>
    </source>
</evidence>
<evidence type="ECO:0000256" key="25">
    <source>
        <dbReference type="ARBA" id="ARBA00047370"/>
    </source>
</evidence>
<evidence type="ECO:0000313" key="28">
    <source>
        <dbReference type="EMBL" id="ARJ35804.1"/>
    </source>
</evidence>
<reference evidence="28 29" key="1">
    <citation type="submission" date="2017-03" db="EMBL/GenBank/DDBJ databases">
        <title>Molecular characterization of Citrus chlorotic spot virus, a new dichorhavirus associated with citrus leprosis symptoms.</title>
        <authorList>
            <person name="Chabi-Jesus C."/>
            <person name="Ramos-Gonzalez P.L."/>
            <person name="Guerra-Peraza O."/>
            <person name="Tassi A."/>
            <person name="Kitajima E.W."/>
            <person name="Harakava R."/>
            <person name="Beserra E."/>
            <person name="Freitas-Astua J."/>
        </authorList>
    </citation>
    <scope>NUCLEOTIDE SEQUENCE [LARGE SCALE GENOMIC DNA]</scope>
    <source>
        <strain evidence="28 29">Trs1</strain>
    </source>
</reference>
<gene>
    <name evidence="28" type="primary">ORF6</name>
</gene>
<keyword evidence="5 28" id="KW-0696">RNA-directed RNA polymerase</keyword>
<evidence type="ECO:0000313" key="29">
    <source>
        <dbReference type="Proteomes" id="UP000297086"/>
    </source>
</evidence>
<proteinExistence type="predicted"/>
<dbReference type="InterPro" id="IPR039736">
    <property type="entry name" value="L_poly_C"/>
</dbReference>
<dbReference type="PROSITE" id="PS50526">
    <property type="entry name" value="RDRP_SSRNA_NEG_NONSEG"/>
    <property type="match status" value="1"/>
</dbReference>
<evidence type="ECO:0000256" key="9">
    <source>
        <dbReference type="ARBA" id="ARBA00022691"/>
    </source>
</evidence>
<dbReference type="GO" id="GO:0005524">
    <property type="term" value="F:ATP binding"/>
    <property type="evidence" value="ECO:0007669"/>
    <property type="project" value="UniProtKB-KW"/>
</dbReference>
<accession>A0A1W6AWK5</accession>
<evidence type="ECO:0000256" key="1">
    <source>
        <dbReference type="ARBA" id="ARBA00004192"/>
    </source>
</evidence>
<evidence type="ECO:0000256" key="18">
    <source>
        <dbReference type="ARBA" id="ARBA00023268"/>
    </source>
</evidence>
<dbReference type="Pfam" id="PF14318">
    <property type="entry name" value="Mononeg_mRNAcap"/>
    <property type="match status" value="1"/>
</dbReference>
<evidence type="ECO:0000256" key="17">
    <source>
        <dbReference type="ARBA" id="ARBA00023200"/>
    </source>
</evidence>
<evidence type="ECO:0000256" key="15">
    <source>
        <dbReference type="ARBA" id="ARBA00022953"/>
    </source>
</evidence>
<evidence type="ECO:0000256" key="19">
    <source>
        <dbReference type="ARBA" id="ARBA00024494"/>
    </source>
</evidence>
<comment type="catalytic activity">
    <reaction evidence="20">
        <text>a 5'-end (5'-triphosphoguanosine)-(2'-O-methyladenylyl)-adenylyl-cytidylyl-adenosine in mRNA + S-adenosyl-L-methionine = a 5'-end (N(7)-methyl 5'-triphosphoguanosine)-(2'-O-methyladenylyl)-adenylyl-cytidylyl-adenosine in mRNA + S-adenosyl-L-homocysteine</text>
        <dbReference type="Rhea" id="RHEA:65440"/>
        <dbReference type="Rhea" id="RHEA-COMP:16798"/>
        <dbReference type="Rhea" id="RHEA-COMP:16801"/>
        <dbReference type="ChEBI" id="CHEBI:57856"/>
        <dbReference type="ChEBI" id="CHEBI:59789"/>
        <dbReference type="ChEBI" id="CHEBI:156482"/>
        <dbReference type="ChEBI" id="CHEBI:156483"/>
    </reaction>
</comment>
<evidence type="ECO:0000256" key="21">
    <source>
        <dbReference type="ARBA" id="ARBA00026099"/>
    </source>
</evidence>
<evidence type="ECO:0000256" key="8">
    <source>
        <dbReference type="ARBA" id="ARBA00022679"/>
    </source>
</evidence>
<evidence type="ECO:0000256" key="6">
    <source>
        <dbReference type="ARBA" id="ARBA00022603"/>
    </source>
</evidence>
<keyword evidence="13" id="KW-0067">ATP-binding</keyword>
<keyword evidence="16" id="KW-0506">mRNA capping</keyword>
<keyword evidence="12" id="KW-0378">Hydrolase</keyword>
<evidence type="ECO:0000256" key="7">
    <source>
        <dbReference type="ARBA" id="ARBA00022664"/>
    </source>
</evidence>
<comment type="catalytic activity">
    <reaction evidence="26">
        <text>GTP + H2O = GDP + phosphate + H(+)</text>
        <dbReference type="Rhea" id="RHEA:19669"/>
        <dbReference type="ChEBI" id="CHEBI:15377"/>
        <dbReference type="ChEBI" id="CHEBI:15378"/>
        <dbReference type="ChEBI" id="CHEBI:37565"/>
        <dbReference type="ChEBI" id="CHEBI:43474"/>
        <dbReference type="ChEBI" id="CHEBI:58189"/>
    </reaction>
</comment>
<keyword evidence="29" id="KW-1185">Reference proteome</keyword>
<dbReference type="GO" id="GO:0003968">
    <property type="term" value="F:RNA-directed RNA polymerase activity"/>
    <property type="evidence" value="ECO:0007669"/>
    <property type="project" value="UniProtKB-KW"/>
</dbReference>